<dbReference type="PANTHER" id="PTHR10972">
    <property type="entry name" value="OXYSTEROL-BINDING PROTEIN-RELATED"/>
    <property type="match status" value="1"/>
</dbReference>
<dbReference type="GO" id="GO:0016020">
    <property type="term" value="C:membrane"/>
    <property type="evidence" value="ECO:0007669"/>
    <property type="project" value="TreeGrafter"/>
</dbReference>
<evidence type="ECO:0000256" key="2">
    <source>
        <dbReference type="RuleBase" id="RU003844"/>
    </source>
</evidence>
<dbReference type="InterPro" id="IPR018494">
    <property type="entry name" value="Oxysterol-bd_CS"/>
</dbReference>
<dbReference type="Gene3D" id="2.40.160.120">
    <property type="match status" value="1"/>
</dbReference>
<dbReference type="GO" id="GO:0032934">
    <property type="term" value="F:sterol binding"/>
    <property type="evidence" value="ECO:0007669"/>
    <property type="project" value="TreeGrafter"/>
</dbReference>
<dbReference type="InterPro" id="IPR000648">
    <property type="entry name" value="Oxysterol-bd"/>
</dbReference>
<keyword evidence="4" id="KW-1185">Reference proteome</keyword>
<organism evidence="3 4">
    <name type="scientific">Phakopsora pachyrhizi</name>
    <name type="common">Asian soybean rust disease fungus</name>
    <dbReference type="NCBI Taxonomy" id="170000"/>
    <lineage>
        <taxon>Eukaryota</taxon>
        <taxon>Fungi</taxon>
        <taxon>Dikarya</taxon>
        <taxon>Basidiomycota</taxon>
        <taxon>Pucciniomycotina</taxon>
        <taxon>Pucciniomycetes</taxon>
        <taxon>Pucciniales</taxon>
        <taxon>Phakopsoraceae</taxon>
        <taxon>Phakopsora</taxon>
    </lineage>
</organism>
<reference evidence="3" key="1">
    <citation type="submission" date="2022-06" db="EMBL/GenBank/DDBJ databases">
        <authorList>
            <consortium name="SYNGENTA / RWTH Aachen University"/>
        </authorList>
    </citation>
    <scope>NUCLEOTIDE SEQUENCE</scope>
</reference>
<dbReference type="Proteomes" id="UP001153365">
    <property type="component" value="Unassembled WGS sequence"/>
</dbReference>
<dbReference type="InterPro" id="IPR037239">
    <property type="entry name" value="OSBP_sf"/>
</dbReference>
<name>A0AAV0AK50_PHAPC</name>
<sequence length="417" mass="46598">MGLSDWTNQIKKLHKQPENACVIFNLVPNYKLHKTNEPYGTHFPIFSIFNMFKCIFDVTPAKVSSDTGNLYLLEAPSSPNCSLLPSSPLPSSSTTTISLRSQQRPSSLLMTTSSIITEDNVLAEPRRSVLTIATTIPRQSVSTRVAFLNEQVSHHPPISCFWYKSCTKASETEDFVSVAPSVVAHGVDQISAKFTGTSVKIFPGPMNKGIFVQLPNQNKEYHITHPTATISGLLRASPYVVITDHTYITCKSSGTNRYCAIISYLDKVRICSTVSHLTPHEKLCHSALIIFDSITPDHCYQSNCHLIRKILSTPSFSNLQHPQKRLSSLVSHSPEHQSSLSVQLANHSSAFMDSRTSLKPTTTESNLIKLKPINDSNNVQNQRLRVNARRPLKDNRRSRKLLMEEVDQEHCISLNED</sequence>
<dbReference type="PANTHER" id="PTHR10972:SF212">
    <property type="entry name" value="OXYSTEROL-BINDING PROTEIN-LIKE PROTEIN 1"/>
    <property type="match status" value="1"/>
</dbReference>
<accession>A0AAV0AK50</accession>
<comment type="caution">
    <text evidence="3">The sequence shown here is derived from an EMBL/GenBank/DDBJ whole genome shotgun (WGS) entry which is preliminary data.</text>
</comment>
<dbReference type="AlphaFoldDB" id="A0AAV0AK50"/>
<dbReference type="SUPFAM" id="SSF144000">
    <property type="entry name" value="Oxysterol-binding protein-like"/>
    <property type="match status" value="1"/>
</dbReference>
<gene>
    <name evidence="3" type="ORF">PPACK8108_LOCUS2355</name>
</gene>
<dbReference type="EMBL" id="CALTRL010000399">
    <property type="protein sequence ID" value="CAH7667913.1"/>
    <property type="molecule type" value="Genomic_DNA"/>
</dbReference>
<evidence type="ECO:0000313" key="3">
    <source>
        <dbReference type="EMBL" id="CAH7667913.1"/>
    </source>
</evidence>
<dbReference type="GO" id="GO:0005829">
    <property type="term" value="C:cytosol"/>
    <property type="evidence" value="ECO:0007669"/>
    <property type="project" value="TreeGrafter"/>
</dbReference>
<evidence type="ECO:0000313" key="4">
    <source>
        <dbReference type="Proteomes" id="UP001153365"/>
    </source>
</evidence>
<dbReference type="PROSITE" id="PS01013">
    <property type="entry name" value="OSBP"/>
    <property type="match status" value="1"/>
</dbReference>
<comment type="similarity">
    <text evidence="1 2">Belongs to the OSBP family.</text>
</comment>
<evidence type="ECO:0000256" key="1">
    <source>
        <dbReference type="ARBA" id="ARBA00008842"/>
    </source>
</evidence>
<dbReference type="Pfam" id="PF01237">
    <property type="entry name" value="Oxysterol_BP"/>
    <property type="match status" value="1"/>
</dbReference>
<proteinExistence type="inferred from homology"/>
<protein>
    <submittedName>
        <fullName evidence="3">Oxysterol-binding protein-domain-containing protein</fullName>
    </submittedName>
</protein>